<evidence type="ECO:0000313" key="7">
    <source>
        <dbReference type="Proteomes" id="UP000789375"/>
    </source>
</evidence>
<dbReference type="Pfam" id="PF13205">
    <property type="entry name" value="Big_5"/>
    <property type="match status" value="1"/>
</dbReference>
<feature type="transmembrane region" description="Helical" evidence="3">
    <location>
        <begin position="845"/>
        <end position="866"/>
    </location>
</feature>
<name>A0A9N9E4B7_FUNMO</name>
<dbReference type="AlphaFoldDB" id="A0A9N9E4B7"/>
<keyword evidence="7" id="KW-1185">Reference proteome</keyword>
<feature type="domain" description="SbsA Ig-like" evidence="5">
    <location>
        <begin position="457"/>
        <end position="571"/>
    </location>
</feature>
<accession>A0A9N9E4B7</accession>
<evidence type="ECO:0000256" key="2">
    <source>
        <dbReference type="SAM" id="Coils"/>
    </source>
</evidence>
<feature type="coiled-coil region" evidence="2">
    <location>
        <begin position="877"/>
        <end position="911"/>
    </location>
</feature>
<organism evidence="6 7">
    <name type="scientific">Funneliformis mosseae</name>
    <name type="common">Endomycorrhizal fungus</name>
    <name type="synonym">Glomus mosseae</name>
    <dbReference type="NCBI Taxonomy" id="27381"/>
    <lineage>
        <taxon>Eukaryota</taxon>
        <taxon>Fungi</taxon>
        <taxon>Fungi incertae sedis</taxon>
        <taxon>Mucoromycota</taxon>
        <taxon>Glomeromycotina</taxon>
        <taxon>Glomeromycetes</taxon>
        <taxon>Glomerales</taxon>
        <taxon>Glomeraceae</taxon>
        <taxon>Funneliformis</taxon>
    </lineage>
</organism>
<evidence type="ECO:0000259" key="5">
    <source>
        <dbReference type="Pfam" id="PF13205"/>
    </source>
</evidence>
<sequence>MNLKISPKTMILISLLCILILCLPIHQARAEFTYTESDPTLELIKLETYKDETTVVRVIKDLKNGCWEPAIRLRIIYANGTVTPLDIYSDALGIPEWNFCRTEMGYHRIKGSYGLRLYSWMPNYVLITYMNGTSYDDQENMSVFAKLISWSGKVIGNEYLGPVYIVNKIIQYPIETHFDRVQPERGFFYADFLSETNYIFWVHFSAPDENGTIKRLKDGTITLQNMQYGSFFYTIPTLGGGDFGIVIVNSTVATEIPIDHGGGPLKKQLETYAIFISSETYEQRGPYFIHHFGATPALALRELACGIEYYELKYNCFLVVRTNLTERSNFLTRLTFTVTGSKIDEKTYENNEINSLDVHEIYMESLYYGGYLLILHRFNELDDTFEDLYGYIFDREANLQEPWPLGNPTARPALGRRYGILFQNNTLVSIIQKPGDPTWTLESKPLKSFVVQEPYENPNVITTDPPNNSKISLRKESITITFKNEIYLSTGNITIFQLENSEKILKQTHPGTHPNCILGSDQKTVTINMLESNFNIPNGTYTVEIAHEFFVDKQTLLAPLGLRAGSWNFTTENTFDEYPDSVDVVLGLTREASANFKKLTVPNRAAFMNQLSIDLTKTIPTEPRRFIVAKEIQNYDKSSRIIISLKIREREGPSNLNGKMIIRDLDTLIRNKAITAISRFESTSMLDEEFGSAIRTFFAILLLLNCCSCCIQADISDVFVMIKISLATLDFIFDIWFIATYSFDFKFTLVGSIVVLVVPWIVNIIAFIKVSKADPSKPTGSKYIGFIYYILGFIDVEALKLVKSITNSRNFLKYSYWMKFALQDIPQLMFQILYFVFAIKYNTLITISIILNSLLIFHSAVVRLIVNKYDCECKEQIIAQEQLIDSLRARIEELETDFIIKNQDIKKLRQDFIDFKKSILENKQSIQVQDIKSSVPSLK</sequence>
<feature type="transmembrane region" description="Helical" evidence="3">
    <location>
        <begin position="718"/>
        <end position="737"/>
    </location>
</feature>
<feature type="signal peptide" evidence="4">
    <location>
        <begin position="1"/>
        <end position="30"/>
    </location>
</feature>
<evidence type="ECO:0000313" key="6">
    <source>
        <dbReference type="EMBL" id="CAG8660264.1"/>
    </source>
</evidence>
<proteinExistence type="predicted"/>
<feature type="transmembrane region" description="Helical" evidence="3">
    <location>
        <begin position="820"/>
        <end position="839"/>
    </location>
</feature>
<evidence type="ECO:0000256" key="1">
    <source>
        <dbReference type="ARBA" id="ARBA00022729"/>
    </source>
</evidence>
<dbReference type="Proteomes" id="UP000789375">
    <property type="component" value="Unassembled WGS sequence"/>
</dbReference>
<keyword evidence="3" id="KW-1133">Transmembrane helix</keyword>
<protein>
    <submittedName>
        <fullName evidence="6">10936_t:CDS:1</fullName>
    </submittedName>
</protein>
<feature type="transmembrane region" description="Helical" evidence="3">
    <location>
        <begin position="780"/>
        <end position="799"/>
    </location>
</feature>
<feature type="transmembrane region" description="Helical" evidence="3">
    <location>
        <begin position="749"/>
        <end position="768"/>
    </location>
</feature>
<keyword evidence="1 4" id="KW-0732">Signal</keyword>
<keyword evidence="3" id="KW-0812">Transmembrane</keyword>
<keyword evidence="3" id="KW-0472">Membrane</keyword>
<reference evidence="6" key="1">
    <citation type="submission" date="2021-06" db="EMBL/GenBank/DDBJ databases">
        <authorList>
            <person name="Kallberg Y."/>
            <person name="Tangrot J."/>
            <person name="Rosling A."/>
        </authorList>
    </citation>
    <scope>NUCLEOTIDE SEQUENCE</scope>
    <source>
        <strain evidence="6">87-6 pot B 2015</strain>
    </source>
</reference>
<feature type="chain" id="PRO_5040418531" evidence="4">
    <location>
        <begin position="31"/>
        <end position="939"/>
    </location>
</feature>
<dbReference type="InterPro" id="IPR032812">
    <property type="entry name" value="SbsA_Ig"/>
</dbReference>
<gene>
    <name evidence="6" type="ORF">FMOSSE_LOCUS11904</name>
</gene>
<keyword evidence="2" id="KW-0175">Coiled coil</keyword>
<evidence type="ECO:0000256" key="3">
    <source>
        <dbReference type="SAM" id="Phobius"/>
    </source>
</evidence>
<dbReference type="EMBL" id="CAJVPP010005123">
    <property type="protein sequence ID" value="CAG8660264.1"/>
    <property type="molecule type" value="Genomic_DNA"/>
</dbReference>
<comment type="caution">
    <text evidence="6">The sequence shown here is derived from an EMBL/GenBank/DDBJ whole genome shotgun (WGS) entry which is preliminary data.</text>
</comment>
<evidence type="ECO:0000256" key="4">
    <source>
        <dbReference type="SAM" id="SignalP"/>
    </source>
</evidence>